<dbReference type="EMBL" id="JABFUD020000018">
    <property type="protein sequence ID" value="KAI5066546.1"/>
    <property type="molecule type" value="Genomic_DNA"/>
</dbReference>
<dbReference type="AlphaFoldDB" id="A0A9D4UEM4"/>
<evidence type="ECO:0000256" key="1">
    <source>
        <dbReference type="SAM" id="MobiDB-lite"/>
    </source>
</evidence>
<evidence type="ECO:0000313" key="2">
    <source>
        <dbReference type="EMBL" id="KAI5066546.1"/>
    </source>
</evidence>
<reference evidence="2" key="1">
    <citation type="submission" date="2021-01" db="EMBL/GenBank/DDBJ databases">
        <title>Adiantum capillus-veneris genome.</title>
        <authorList>
            <person name="Fang Y."/>
            <person name="Liao Q."/>
        </authorList>
    </citation>
    <scope>NUCLEOTIDE SEQUENCE</scope>
    <source>
        <strain evidence="2">H3</strain>
        <tissue evidence="2">Leaf</tissue>
    </source>
</reference>
<accession>A0A9D4UEM4</accession>
<dbReference type="OrthoDB" id="10583332at2759"/>
<protein>
    <submittedName>
        <fullName evidence="2">Uncharacterized protein</fullName>
    </submittedName>
</protein>
<keyword evidence="3" id="KW-1185">Reference proteome</keyword>
<sequence>MPSSSGSSPERAQYGRERSKAAAWAWYQRGGAASGGSLCIQAGSSTALMVRGKYMQRISTDGNSRGHDNQQESSKGMAHVEHKASKCRRLPPSRFKQEADKLAAVSRWRCAGSGAACPQSLFSDEEDHQLMCGSYHDTPHLLDAAHADHILYSTSSSNLPSPSSSIPPLPFLHRAAVSADDPPLHHSRWLDSLLGTSNRKSTSSLYVDNELASLISFFGQGTGAAIDHRSSLFDSFELQAMLRKLEPLPYNEGGHRAEPQDALDHDPGVEEAVVPDVREADLDHGLKEAHVDGLVELAAHDDKQELEEYSQIDQVQKALDLEPLLAINSTPKAGHVSNYEVALDSRESMSTAKESAEDMQVSKCPGAAPAVAASHNKHTLHDLLQSSPHTSNRSLACDCTSEMLCDNDDYFYSTESPDIHSLSTSCNNINCNTKSVPQRSRRRRPSLLMPRLPHSFSNAMHHLPHLPHSFSHALHHLPHSLSNALHHLPHLPHSLSNAFHQIAHLTHSLSSAYRHHVASRSTSDNVGASSSRHAHVHAHKQSHIPSHLHQLFSFKMHHSSPAAPDIIAVGETSPTAGYQSLPSPPPAMQLVHNHSKSPSPCRERRISASSDYMLIYSSAKKHSSKGIVHHHHHHHYHHYHFIRPGEESL</sequence>
<proteinExistence type="predicted"/>
<feature type="region of interest" description="Disordered" evidence="1">
    <location>
        <begin position="58"/>
        <end position="86"/>
    </location>
</feature>
<organism evidence="2 3">
    <name type="scientific">Adiantum capillus-veneris</name>
    <name type="common">Maidenhair fern</name>
    <dbReference type="NCBI Taxonomy" id="13818"/>
    <lineage>
        <taxon>Eukaryota</taxon>
        <taxon>Viridiplantae</taxon>
        <taxon>Streptophyta</taxon>
        <taxon>Embryophyta</taxon>
        <taxon>Tracheophyta</taxon>
        <taxon>Polypodiopsida</taxon>
        <taxon>Polypodiidae</taxon>
        <taxon>Polypodiales</taxon>
        <taxon>Pteridineae</taxon>
        <taxon>Pteridaceae</taxon>
        <taxon>Vittarioideae</taxon>
        <taxon>Adiantum</taxon>
    </lineage>
</organism>
<name>A0A9D4UEM4_ADICA</name>
<gene>
    <name evidence="2" type="ORF">GOP47_0019170</name>
</gene>
<evidence type="ECO:0000313" key="3">
    <source>
        <dbReference type="Proteomes" id="UP000886520"/>
    </source>
</evidence>
<dbReference type="Proteomes" id="UP000886520">
    <property type="component" value="Chromosome 18"/>
</dbReference>
<comment type="caution">
    <text evidence="2">The sequence shown here is derived from an EMBL/GenBank/DDBJ whole genome shotgun (WGS) entry which is preliminary data.</text>
</comment>